<reference evidence="1 2" key="1">
    <citation type="submission" date="2016-10" db="EMBL/GenBank/DDBJ databases">
        <title>Rodentibacter gen. nov. and new species.</title>
        <authorList>
            <person name="Christensen H."/>
        </authorList>
    </citation>
    <scope>NUCLEOTIDE SEQUENCE [LARGE SCALE GENOMIC DNA]</scope>
    <source>
        <strain evidence="1 2">CCUG17206</strain>
    </source>
</reference>
<gene>
    <name evidence="1" type="ORF">BKK50_06355</name>
</gene>
<evidence type="ECO:0000313" key="2">
    <source>
        <dbReference type="Proteomes" id="UP000189433"/>
    </source>
</evidence>
<dbReference type="STRING" id="1908260.BKK50_06355"/>
<accession>A0A1V3IL61</accession>
<organism evidence="1 2">
    <name type="scientific">Rodentibacter rarus</name>
    <dbReference type="NCBI Taxonomy" id="1908260"/>
    <lineage>
        <taxon>Bacteria</taxon>
        <taxon>Pseudomonadati</taxon>
        <taxon>Pseudomonadota</taxon>
        <taxon>Gammaproteobacteria</taxon>
        <taxon>Pasteurellales</taxon>
        <taxon>Pasteurellaceae</taxon>
        <taxon>Rodentibacter</taxon>
    </lineage>
</organism>
<sequence>MIDNAFLSYAASILADTNDGLSGSEICKFCNQYAVEYNKTIKYTQQPFKKDTSNINKAQALRANLACFEPEQQFVIIRNLCDLVKFANNPKVNELKLTLIKNYGYLAPQEIAQQILETVNQVRHWLDNYPEAKEHYEVALEKKNGKIYERNLLDDLRLSLESLIKDILEKQKSLENLKSDLGDFLAKRDINVEIRNFYISTVFDFFVKYQNERVKHKEQYKEIEVDFIFNQTTILMQFLITLHKQHA</sequence>
<protein>
    <submittedName>
        <fullName evidence="1">Uncharacterized protein</fullName>
    </submittedName>
</protein>
<proteinExistence type="predicted"/>
<evidence type="ECO:0000313" key="1">
    <source>
        <dbReference type="EMBL" id="OOF42658.1"/>
    </source>
</evidence>
<dbReference type="OrthoDB" id="5688165at2"/>
<keyword evidence="2" id="KW-1185">Reference proteome</keyword>
<dbReference type="RefSeq" id="WP_077416461.1">
    <property type="nucleotide sequence ID" value="NZ_MLHI01000083.1"/>
</dbReference>
<comment type="caution">
    <text evidence="1">The sequence shown here is derived from an EMBL/GenBank/DDBJ whole genome shotgun (WGS) entry which is preliminary data.</text>
</comment>
<name>A0A1V3IL61_9PAST</name>
<dbReference type="AlphaFoldDB" id="A0A1V3IL61"/>
<dbReference type="EMBL" id="MLHJ01000054">
    <property type="protein sequence ID" value="OOF42658.1"/>
    <property type="molecule type" value="Genomic_DNA"/>
</dbReference>
<dbReference type="Proteomes" id="UP000189433">
    <property type="component" value="Unassembled WGS sequence"/>
</dbReference>